<dbReference type="GO" id="GO:0046872">
    <property type="term" value="F:metal ion binding"/>
    <property type="evidence" value="ECO:0007669"/>
    <property type="project" value="UniProtKB-KW"/>
</dbReference>
<gene>
    <name evidence="9" type="ORF">C8P63_1317</name>
</gene>
<evidence type="ECO:0000256" key="6">
    <source>
        <dbReference type="RuleBase" id="RU000590"/>
    </source>
</evidence>
<keyword evidence="10" id="KW-1185">Reference proteome</keyword>
<dbReference type="EMBL" id="QBKR01000031">
    <property type="protein sequence ID" value="PTX52191.1"/>
    <property type="molecule type" value="Genomic_DNA"/>
</dbReference>
<dbReference type="PANTHER" id="PTHR46112:SF10">
    <property type="entry name" value="DIPEPTIDASE YKVY-RELATED"/>
    <property type="match status" value="1"/>
</dbReference>
<protein>
    <submittedName>
        <fullName evidence="9">Xaa-Pro dipeptidase</fullName>
    </submittedName>
</protein>
<dbReference type="PROSITE" id="PS00491">
    <property type="entry name" value="PROLINE_PEPTIDASE"/>
    <property type="match status" value="1"/>
</dbReference>
<evidence type="ECO:0000313" key="10">
    <source>
        <dbReference type="Proteomes" id="UP000244240"/>
    </source>
</evidence>
<keyword evidence="3 6" id="KW-0479">Metal-binding</keyword>
<comment type="cofactor">
    <cofactor evidence="1">
        <name>Mn(2+)</name>
        <dbReference type="ChEBI" id="CHEBI:29035"/>
    </cofactor>
</comment>
<proteinExistence type="inferred from homology"/>
<dbReference type="PANTHER" id="PTHR46112">
    <property type="entry name" value="AMINOPEPTIDASE"/>
    <property type="match status" value="1"/>
</dbReference>
<reference evidence="9 10" key="1">
    <citation type="submission" date="2018-04" db="EMBL/GenBank/DDBJ databases">
        <title>Genomic Encyclopedia of Archaeal and Bacterial Type Strains, Phase II (KMG-II): from individual species to whole genera.</title>
        <authorList>
            <person name="Goeker M."/>
        </authorList>
    </citation>
    <scope>NUCLEOTIDE SEQUENCE [LARGE SCALE GENOMIC DNA]</scope>
    <source>
        <strain evidence="9 10">DSM 45787</strain>
    </source>
</reference>
<evidence type="ECO:0000256" key="1">
    <source>
        <dbReference type="ARBA" id="ARBA00001936"/>
    </source>
</evidence>
<dbReference type="SUPFAM" id="SSF53092">
    <property type="entry name" value="Creatinase/prolidase N-terminal domain"/>
    <property type="match status" value="1"/>
</dbReference>
<evidence type="ECO:0000313" key="9">
    <source>
        <dbReference type="EMBL" id="PTX52191.1"/>
    </source>
</evidence>
<dbReference type="GO" id="GO:0016787">
    <property type="term" value="F:hydrolase activity"/>
    <property type="evidence" value="ECO:0007669"/>
    <property type="project" value="UniProtKB-KW"/>
</dbReference>
<evidence type="ECO:0000256" key="3">
    <source>
        <dbReference type="ARBA" id="ARBA00022723"/>
    </source>
</evidence>
<keyword evidence="4" id="KW-0378">Hydrolase</keyword>
<evidence type="ECO:0000259" key="8">
    <source>
        <dbReference type="Pfam" id="PF01321"/>
    </source>
</evidence>
<dbReference type="InterPro" id="IPR050659">
    <property type="entry name" value="Peptidase_M24B"/>
</dbReference>
<feature type="domain" description="Peptidase M24" evidence="7">
    <location>
        <begin position="148"/>
        <end position="348"/>
    </location>
</feature>
<name>A0A2T6B7Y0_9BACL</name>
<comment type="similarity">
    <text evidence="2 6">Belongs to the peptidase M24B family.</text>
</comment>
<evidence type="ECO:0000256" key="4">
    <source>
        <dbReference type="ARBA" id="ARBA00022801"/>
    </source>
</evidence>
<dbReference type="InterPro" id="IPR036005">
    <property type="entry name" value="Creatinase/aminopeptidase-like"/>
</dbReference>
<dbReference type="FunFam" id="3.90.230.10:FF:000014">
    <property type="entry name" value="Aminopeptidase P family protein"/>
    <property type="match status" value="1"/>
</dbReference>
<dbReference type="InterPro" id="IPR029149">
    <property type="entry name" value="Creatin/AminoP/Spt16_N"/>
</dbReference>
<dbReference type="InterPro" id="IPR001131">
    <property type="entry name" value="Peptidase_M24B_aminopep-P_CS"/>
</dbReference>
<organism evidence="9 10">
    <name type="scientific">Melghirimyces profundicolus</name>
    <dbReference type="NCBI Taxonomy" id="1242148"/>
    <lineage>
        <taxon>Bacteria</taxon>
        <taxon>Bacillati</taxon>
        <taxon>Bacillota</taxon>
        <taxon>Bacilli</taxon>
        <taxon>Bacillales</taxon>
        <taxon>Thermoactinomycetaceae</taxon>
        <taxon>Melghirimyces</taxon>
    </lineage>
</organism>
<dbReference type="CDD" id="cd01092">
    <property type="entry name" value="APP-like"/>
    <property type="match status" value="1"/>
</dbReference>
<dbReference type="InterPro" id="IPR000587">
    <property type="entry name" value="Creatinase_N"/>
</dbReference>
<evidence type="ECO:0000259" key="7">
    <source>
        <dbReference type="Pfam" id="PF00557"/>
    </source>
</evidence>
<feature type="domain" description="Creatinase N-terminal" evidence="8">
    <location>
        <begin position="4"/>
        <end position="139"/>
    </location>
</feature>
<dbReference type="InterPro" id="IPR000994">
    <property type="entry name" value="Pept_M24"/>
</dbReference>
<dbReference type="RefSeq" id="WP_108025940.1">
    <property type="nucleotide sequence ID" value="NZ_QBKR01000031.1"/>
</dbReference>
<sequence length="366" mass="41105">MNERLKRVGHWLEEKGADLAFIQDPSNLFYLSGFECNPHERVVGLIVLPGKEPFILCPRLEENRLKASGWPFKTVGYHDTDNPWNQLRRELEIRGVDGFRTIAVEKEQLSLARSEALADLSPAARFISVAEELERLRQIKDEQEILLLKEAAKWADYGVEKGIEALSEGVTELEVVAAIEHELKRNGIRQMSFSTMVLFAEKSGDPHGTPGTRRLREGDLVLFDLGVVWKGYCSDITRTVAFRSIREEAVRIYDTVLEAQKAALKVCRPGARMRDIDQAARDRIKSAGYGNLFPHRVGHGLGLAVHETPSIHGGNDDVLTEGMCFTVEPGIYVPGLGGVRIEDDVVITREGHERLTRFPKELQIIT</sequence>
<dbReference type="Gene3D" id="3.90.230.10">
    <property type="entry name" value="Creatinase/methionine aminopeptidase superfamily"/>
    <property type="match status" value="1"/>
</dbReference>
<evidence type="ECO:0000256" key="2">
    <source>
        <dbReference type="ARBA" id="ARBA00008766"/>
    </source>
</evidence>
<dbReference type="Pfam" id="PF01321">
    <property type="entry name" value="Creatinase_N"/>
    <property type="match status" value="1"/>
</dbReference>
<evidence type="ECO:0000256" key="5">
    <source>
        <dbReference type="ARBA" id="ARBA00023211"/>
    </source>
</evidence>
<dbReference type="Proteomes" id="UP000244240">
    <property type="component" value="Unassembled WGS sequence"/>
</dbReference>
<dbReference type="Gene3D" id="3.40.350.10">
    <property type="entry name" value="Creatinase/prolidase N-terminal domain"/>
    <property type="match status" value="1"/>
</dbReference>
<dbReference type="SUPFAM" id="SSF55920">
    <property type="entry name" value="Creatinase/aminopeptidase"/>
    <property type="match status" value="1"/>
</dbReference>
<dbReference type="OrthoDB" id="9806388at2"/>
<accession>A0A2T6B7Y0</accession>
<dbReference type="AlphaFoldDB" id="A0A2T6B7Y0"/>
<dbReference type="Pfam" id="PF00557">
    <property type="entry name" value="Peptidase_M24"/>
    <property type="match status" value="1"/>
</dbReference>
<keyword evidence="5" id="KW-0464">Manganese</keyword>
<comment type="caution">
    <text evidence="9">The sequence shown here is derived from an EMBL/GenBank/DDBJ whole genome shotgun (WGS) entry which is preliminary data.</text>
</comment>